<dbReference type="Pfam" id="PF13757">
    <property type="entry name" value="VIT_2"/>
    <property type="match status" value="1"/>
</dbReference>
<accession>A0A816ZXI6</accession>
<evidence type="ECO:0000313" key="2">
    <source>
        <dbReference type="EMBL" id="CAF2229930.1"/>
    </source>
</evidence>
<dbReference type="PANTHER" id="PTHR45737:SF6">
    <property type="entry name" value="VON WILLEBRAND FACTOR A DOMAIN-CONTAINING PROTEIN 5A"/>
    <property type="match status" value="1"/>
</dbReference>
<protein>
    <recommendedName>
        <fullName evidence="1">VIT domain-containing protein</fullName>
    </recommendedName>
</protein>
<evidence type="ECO:0000259" key="1">
    <source>
        <dbReference type="PROSITE" id="PS51468"/>
    </source>
</evidence>
<sequence>MMTIKYSFLTTQNFAPSTVSPTNRDTGLRLTTNPIYRSTRDGQYSGTCVVLLRTDNWAVVPLRSVSAEAWIYSYAADVTITQSSLSRLILWKVSYFTQLKIAVKLDLNRRPTNRDTGLRLTTNPIYRSTRDGQYSGTCVVLLRTDNWAVVPLRSVSAEAWIYSYAADVTITQVYVNKENHPIEAVYVFPIEVLCKYI</sequence>
<reference evidence="2" key="1">
    <citation type="submission" date="2021-02" db="EMBL/GenBank/DDBJ databases">
        <authorList>
            <person name="Nowell W R."/>
        </authorList>
    </citation>
    <scope>NUCLEOTIDE SEQUENCE</scope>
</reference>
<feature type="domain" description="VIT" evidence="1">
    <location>
        <begin position="136"/>
        <end position="197"/>
    </location>
</feature>
<dbReference type="EMBL" id="CAJNRF010017391">
    <property type="protein sequence ID" value="CAF2229930.1"/>
    <property type="molecule type" value="Genomic_DNA"/>
</dbReference>
<organism evidence="2 3">
    <name type="scientific">Rotaria magnacalcarata</name>
    <dbReference type="NCBI Taxonomy" id="392030"/>
    <lineage>
        <taxon>Eukaryota</taxon>
        <taxon>Metazoa</taxon>
        <taxon>Spiralia</taxon>
        <taxon>Gnathifera</taxon>
        <taxon>Rotifera</taxon>
        <taxon>Eurotatoria</taxon>
        <taxon>Bdelloidea</taxon>
        <taxon>Philodinida</taxon>
        <taxon>Philodinidae</taxon>
        <taxon>Rotaria</taxon>
    </lineage>
</organism>
<dbReference type="PANTHER" id="PTHR45737">
    <property type="entry name" value="VON WILLEBRAND FACTOR A DOMAIN-CONTAINING PROTEIN 5A"/>
    <property type="match status" value="1"/>
</dbReference>
<name>A0A816ZXI6_9BILA</name>
<dbReference type="AlphaFoldDB" id="A0A816ZXI6"/>
<dbReference type="PROSITE" id="PS51468">
    <property type="entry name" value="VIT"/>
    <property type="match status" value="1"/>
</dbReference>
<dbReference type="InterPro" id="IPR013694">
    <property type="entry name" value="VIT"/>
</dbReference>
<comment type="caution">
    <text evidence="2">The sequence shown here is derived from an EMBL/GenBank/DDBJ whole genome shotgun (WGS) entry which is preliminary data.</text>
</comment>
<evidence type="ECO:0000313" key="3">
    <source>
        <dbReference type="Proteomes" id="UP000663856"/>
    </source>
</evidence>
<dbReference type="Proteomes" id="UP000663856">
    <property type="component" value="Unassembled WGS sequence"/>
</dbReference>
<gene>
    <name evidence="2" type="ORF">WKI299_LOCUS35965</name>
</gene>
<proteinExistence type="predicted"/>